<protein>
    <submittedName>
        <fullName evidence="1">Uncharacterized protein</fullName>
    </submittedName>
</protein>
<organism evidence="1 2">
    <name type="scientific">Boeremia exigua</name>
    <dbReference type="NCBI Taxonomy" id="749465"/>
    <lineage>
        <taxon>Eukaryota</taxon>
        <taxon>Fungi</taxon>
        <taxon>Dikarya</taxon>
        <taxon>Ascomycota</taxon>
        <taxon>Pezizomycotina</taxon>
        <taxon>Dothideomycetes</taxon>
        <taxon>Pleosporomycetidae</taxon>
        <taxon>Pleosporales</taxon>
        <taxon>Pleosporineae</taxon>
        <taxon>Didymellaceae</taxon>
        <taxon>Boeremia</taxon>
    </lineage>
</organism>
<sequence length="540" mass="58210">MLSAAFKKLGPQQPVPPPPPYKLPMLSPTGPNMPFNKNKLAETPLFEQSEPMQEPIQSRTSPDDFVMQAETSDQAFKRIETTRLQMFYRQSAVDSARAADMDDIHHGPAPAMHPPGASCFADNNNDYFMGWDFPDFDCGLYNDTVTSSSELAQSTSGDTLVAQSFVPGSIATANTSYYGSAGSVDTLASASSVATGPSYFGDAALFGPASSITDEHTHYDIGHASASASPAFGIGEINRVGAAYLDLDQEVAQDNYTVSATPAYDSEFMASESEDEPPRKAPKLNKDGAPRKPRQPRAKLLKWTDDDWKNVCLGIVWACGETGVQIPFEQAAQVVGEKCTAGALQQALLKLRGKQIAEGYQIPNLKMAWTRKNRHAALGAKSKSYQEPEADRPRKKPTRVEATQALLVSVPRAYNDEARSGMARPYKWKKPSRNARSSMPQGSANVKKEETAAPFTGTRAGGAPEHVFNSQAPQDGYLPATPMTGRHRYTSQSVTPLGNNTGGLQGMDIGGGEYAHLLTTDGIYDLGSGFADATDDVFSI</sequence>
<proteinExistence type="predicted"/>
<dbReference type="Proteomes" id="UP001153331">
    <property type="component" value="Unassembled WGS sequence"/>
</dbReference>
<reference evidence="1" key="1">
    <citation type="submission" date="2022-11" db="EMBL/GenBank/DDBJ databases">
        <title>Genome Sequence of Boeremia exigua.</title>
        <authorList>
            <person name="Buettner E."/>
        </authorList>
    </citation>
    <scope>NUCLEOTIDE SEQUENCE</scope>
    <source>
        <strain evidence="1">CU02</strain>
    </source>
</reference>
<keyword evidence="2" id="KW-1185">Reference proteome</keyword>
<comment type="caution">
    <text evidence="1">The sequence shown here is derived from an EMBL/GenBank/DDBJ whole genome shotgun (WGS) entry which is preliminary data.</text>
</comment>
<accession>A0ACC2IB96</accession>
<evidence type="ECO:0000313" key="1">
    <source>
        <dbReference type="EMBL" id="KAJ8112466.1"/>
    </source>
</evidence>
<name>A0ACC2IB96_9PLEO</name>
<gene>
    <name evidence="1" type="ORF">OPT61_g5170</name>
</gene>
<dbReference type="EMBL" id="JAPHNI010000322">
    <property type="protein sequence ID" value="KAJ8112466.1"/>
    <property type="molecule type" value="Genomic_DNA"/>
</dbReference>
<evidence type="ECO:0000313" key="2">
    <source>
        <dbReference type="Proteomes" id="UP001153331"/>
    </source>
</evidence>